<evidence type="ECO:0000256" key="4">
    <source>
        <dbReference type="SAM" id="MobiDB-lite"/>
    </source>
</evidence>
<dbReference type="EMBL" id="BAABAT010000048">
    <property type="protein sequence ID" value="GAA4261886.1"/>
    <property type="molecule type" value="Genomic_DNA"/>
</dbReference>
<dbReference type="SUPFAM" id="SSF46785">
    <property type="entry name" value="Winged helix' DNA-binding domain"/>
    <property type="match status" value="1"/>
</dbReference>
<evidence type="ECO:0000256" key="1">
    <source>
        <dbReference type="ARBA" id="ARBA00023015"/>
    </source>
</evidence>
<keyword evidence="7" id="KW-1185">Reference proteome</keyword>
<comment type="caution">
    <text evidence="6">The sequence shown here is derived from an EMBL/GenBank/DDBJ whole genome shotgun (WGS) entry which is preliminary data.</text>
</comment>
<dbReference type="CDD" id="cd00090">
    <property type="entry name" value="HTH_ARSR"/>
    <property type="match status" value="1"/>
</dbReference>
<keyword evidence="2" id="KW-0238">DNA-binding</keyword>
<evidence type="ECO:0000256" key="2">
    <source>
        <dbReference type="ARBA" id="ARBA00023125"/>
    </source>
</evidence>
<dbReference type="Gene3D" id="1.10.10.10">
    <property type="entry name" value="Winged helix-like DNA-binding domain superfamily/Winged helix DNA-binding domain"/>
    <property type="match status" value="1"/>
</dbReference>
<dbReference type="InterPro" id="IPR036390">
    <property type="entry name" value="WH_DNA-bd_sf"/>
</dbReference>
<keyword evidence="1" id="KW-0805">Transcription regulation</keyword>
<dbReference type="PANTHER" id="PTHR33204:SF18">
    <property type="entry name" value="TRANSCRIPTIONAL REGULATORY PROTEIN"/>
    <property type="match status" value="1"/>
</dbReference>
<dbReference type="InterPro" id="IPR002577">
    <property type="entry name" value="HTH_HxlR"/>
</dbReference>
<dbReference type="Proteomes" id="UP001500620">
    <property type="component" value="Unassembled WGS sequence"/>
</dbReference>
<feature type="region of interest" description="Disordered" evidence="4">
    <location>
        <begin position="218"/>
        <end position="238"/>
    </location>
</feature>
<evidence type="ECO:0000313" key="7">
    <source>
        <dbReference type="Proteomes" id="UP001500620"/>
    </source>
</evidence>
<evidence type="ECO:0000259" key="5">
    <source>
        <dbReference type="PROSITE" id="PS51118"/>
    </source>
</evidence>
<dbReference type="PANTHER" id="PTHR33204">
    <property type="entry name" value="TRANSCRIPTIONAL REGULATOR, MARR FAMILY"/>
    <property type="match status" value="1"/>
</dbReference>
<reference evidence="7" key="1">
    <citation type="journal article" date="2019" name="Int. J. Syst. Evol. Microbiol.">
        <title>The Global Catalogue of Microorganisms (GCM) 10K type strain sequencing project: providing services to taxonomists for standard genome sequencing and annotation.</title>
        <authorList>
            <consortium name="The Broad Institute Genomics Platform"/>
            <consortium name="The Broad Institute Genome Sequencing Center for Infectious Disease"/>
            <person name="Wu L."/>
            <person name="Ma J."/>
        </authorList>
    </citation>
    <scope>NUCLEOTIDE SEQUENCE [LARGE SCALE GENOMIC DNA]</scope>
    <source>
        <strain evidence="7">JCM 17441</strain>
    </source>
</reference>
<proteinExistence type="predicted"/>
<dbReference type="RefSeq" id="WP_345139054.1">
    <property type="nucleotide sequence ID" value="NZ_BAABAT010000048.1"/>
</dbReference>
<dbReference type="InterPro" id="IPR036388">
    <property type="entry name" value="WH-like_DNA-bd_sf"/>
</dbReference>
<dbReference type="Pfam" id="PF01638">
    <property type="entry name" value="HxlR"/>
    <property type="match status" value="1"/>
</dbReference>
<evidence type="ECO:0000256" key="3">
    <source>
        <dbReference type="ARBA" id="ARBA00023163"/>
    </source>
</evidence>
<protein>
    <submittedName>
        <fullName evidence="6">Winged helix-turn-helix transcriptional regulator</fullName>
    </submittedName>
</protein>
<name>A0ABP8DQJ8_9ACTN</name>
<keyword evidence="3" id="KW-0804">Transcription</keyword>
<feature type="domain" description="HTH hxlR-type" evidence="5">
    <location>
        <begin position="11"/>
        <end position="109"/>
    </location>
</feature>
<gene>
    <name evidence="6" type="ORF">GCM10022255_096350</name>
</gene>
<dbReference type="PROSITE" id="PS51118">
    <property type="entry name" value="HTH_HXLR"/>
    <property type="match status" value="1"/>
</dbReference>
<evidence type="ECO:0000313" key="6">
    <source>
        <dbReference type="EMBL" id="GAA4261886.1"/>
    </source>
</evidence>
<accession>A0ABP8DQJ8</accession>
<sequence length="238" mass="25321">MPAQRGYRQACGIARGLDIVGERWSLMVVRELLLGPKRFTDLQQALPTASPNALSDRLRELADAGVVRRRQLPAPGRVWVYELTAWGRGLEPIVVALGTWALAAPPTAEQLFVSADSAMLAIRTYCVPAAQRPAATLRIELRDHGPAGVFGVLFTPVGAEVAHRPPEEPDAVLITTTDVLVAAFGDGDLTRLAAAGAVITGDPEAVRGLLVAVRVPAPTDHHANGTSGQEQRVDGPKR</sequence>
<organism evidence="6 7">
    <name type="scientific">Dactylosporangium darangshiense</name>
    <dbReference type="NCBI Taxonomy" id="579108"/>
    <lineage>
        <taxon>Bacteria</taxon>
        <taxon>Bacillati</taxon>
        <taxon>Actinomycetota</taxon>
        <taxon>Actinomycetes</taxon>
        <taxon>Micromonosporales</taxon>
        <taxon>Micromonosporaceae</taxon>
        <taxon>Dactylosporangium</taxon>
    </lineage>
</organism>
<dbReference type="InterPro" id="IPR011991">
    <property type="entry name" value="ArsR-like_HTH"/>
</dbReference>